<dbReference type="Pfam" id="PF02453">
    <property type="entry name" value="Reticulon"/>
    <property type="match status" value="1"/>
</dbReference>
<proteinExistence type="predicted"/>
<dbReference type="InterPro" id="IPR045064">
    <property type="entry name" value="Reticulon-like"/>
</dbReference>
<dbReference type="PANTHER" id="PTHR10994:SF145">
    <property type="entry name" value="RETICULON-LIKE PROTEIN B13"/>
    <property type="match status" value="1"/>
</dbReference>
<organism evidence="8 9">
    <name type="scientific">Oldenlandia corymbosa var. corymbosa</name>
    <dbReference type="NCBI Taxonomy" id="529605"/>
    <lineage>
        <taxon>Eukaryota</taxon>
        <taxon>Viridiplantae</taxon>
        <taxon>Streptophyta</taxon>
        <taxon>Embryophyta</taxon>
        <taxon>Tracheophyta</taxon>
        <taxon>Spermatophyta</taxon>
        <taxon>Magnoliopsida</taxon>
        <taxon>eudicotyledons</taxon>
        <taxon>Gunneridae</taxon>
        <taxon>Pentapetalae</taxon>
        <taxon>asterids</taxon>
        <taxon>lamiids</taxon>
        <taxon>Gentianales</taxon>
        <taxon>Rubiaceae</taxon>
        <taxon>Rubioideae</taxon>
        <taxon>Spermacoceae</taxon>
        <taxon>Hedyotis-Oldenlandia complex</taxon>
        <taxon>Oldenlandia</taxon>
    </lineage>
</organism>
<evidence type="ECO:0000259" key="7">
    <source>
        <dbReference type="PROSITE" id="PS50845"/>
    </source>
</evidence>
<evidence type="ECO:0000313" key="8">
    <source>
        <dbReference type="EMBL" id="CAI9110110.1"/>
    </source>
</evidence>
<feature type="transmembrane region" description="Helical" evidence="6">
    <location>
        <begin position="66"/>
        <end position="85"/>
    </location>
</feature>
<keyword evidence="2 6" id="KW-0812">Transmembrane</keyword>
<gene>
    <name evidence="8" type="ORF">OLC1_LOCUS17845</name>
</gene>
<accession>A0AAV1DT50</accession>
<protein>
    <recommendedName>
        <fullName evidence="6">Reticulon-like protein</fullName>
    </recommendedName>
</protein>
<reference evidence="8" key="1">
    <citation type="submission" date="2023-03" db="EMBL/GenBank/DDBJ databases">
        <authorList>
            <person name="Julca I."/>
        </authorList>
    </citation>
    <scope>NUCLEOTIDE SEQUENCE</scope>
</reference>
<dbReference type="AlphaFoldDB" id="A0AAV1DT50"/>
<feature type="transmembrane region" description="Helical" evidence="6">
    <location>
        <begin position="44"/>
        <end position="60"/>
    </location>
</feature>
<dbReference type="PANTHER" id="PTHR10994">
    <property type="entry name" value="RETICULON"/>
    <property type="match status" value="1"/>
</dbReference>
<dbReference type="InterPro" id="IPR003388">
    <property type="entry name" value="Reticulon"/>
</dbReference>
<dbReference type="EMBL" id="OX459123">
    <property type="protein sequence ID" value="CAI9110110.1"/>
    <property type="molecule type" value="Genomic_DNA"/>
</dbReference>
<name>A0AAV1DT50_OLDCO</name>
<evidence type="ECO:0000256" key="6">
    <source>
        <dbReference type="RuleBase" id="RU363132"/>
    </source>
</evidence>
<evidence type="ECO:0000256" key="4">
    <source>
        <dbReference type="ARBA" id="ARBA00022989"/>
    </source>
</evidence>
<keyword evidence="4 6" id="KW-1133">Transmembrane helix</keyword>
<keyword evidence="5 6" id="KW-0472">Membrane</keyword>
<sequence length="226" mass="25560">MSDTSEIPQPPSPPAASEPIVQVETHSQTFSDVAQDVIMWRKRCLSILVLSAATATWVALQVYQFTFLTVASWVAMFVVASLFVWGNIHRLLGKEVPELSGMEISEGSAVEMAHGIRESVEEGLRWMFRVSSTTNGRELLKFAAILASAWLLSWIGGRFDLLTIAYTGIMVGMTVPLVYTKYEHKFNEYGRRLRVFSQKNSAMIEEKFRMLWSRVTAGKKKEKKME</sequence>
<feature type="transmembrane region" description="Helical" evidence="6">
    <location>
        <begin position="163"/>
        <end position="182"/>
    </location>
</feature>
<evidence type="ECO:0000256" key="3">
    <source>
        <dbReference type="ARBA" id="ARBA00022824"/>
    </source>
</evidence>
<comment type="subcellular location">
    <subcellularLocation>
        <location evidence="1 6">Endoplasmic reticulum membrane</location>
        <topology evidence="1 6">Multi-pass membrane protein</topology>
    </subcellularLocation>
</comment>
<dbReference type="PROSITE" id="PS50845">
    <property type="entry name" value="RETICULON"/>
    <property type="match status" value="1"/>
</dbReference>
<dbReference type="GO" id="GO:0009617">
    <property type="term" value="P:response to bacterium"/>
    <property type="evidence" value="ECO:0007669"/>
    <property type="project" value="InterPro"/>
</dbReference>
<keyword evidence="3 6" id="KW-0256">Endoplasmic reticulum</keyword>
<evidence type="ECO:0000256" key="5">
    <source>
        <dbReference type="ARBA" id="ARBA00023136"/>
    </source>
</evidence>
<feature type="domain" description="Reticulon" evidence="7">
    <location>
        <begin position="34"/>
        <end position="223"/>
    </location>
</feature>
<dbReference type="GO" id="GO:0005789">
    <property type="term" value="C:endoplasmic reticulum membrane"/>
    <property type="evidence" value="ECO:0007669"/>
    <property type="project" value="UniProtKB-SubCell"/>
</dbReference>
<feature type="transmembrane region" description="Helical" evidence="6">
    <location>
        <begin position="139"/>
        <end position="157"/>
    </location>
</feature>
<evidence type="ECO:0000256" key="1">
    <source>
        <dbReference type="ARBA" id="ARBA00004477"/>
    </source>
</evidence>
<evidence type="ECO:0000256" key="2">
    <source>
        <dbReference type="ARBA" id="ARBA00022692"/>
    </source>
</evidence>
<dbReference type="Proteomes" id="UP001161247">
    <property type="component" value="Chromosome 6"/>
</dbReference>
<evidence type="ECO:0000313" key="9">
    <source>
        <dbReference type="Proteomes" id="UP001161247"/>
    </source>
</evidence>
<keyword evidence="9" id="KW-1185">Reference proteome</keyword>